<gene>
    <name evidence="4" type="ORF">C8A04DRAFT_33548</name>
</gene>
<feature type="domain" description="J" evidence="3">
    <location>
        <begin position="50"/>
        <end position="115"/>
    </location>
</feature>
<evidence type="ECO:0000256" key="1">
    <source>
        <dbReference type="SAM" id="MobiDB-lite"/>
    </source>
</evidence>
<dbReference type="AlphaFoldDB" id="A0AAN6ZRY0"/>
<feature type="compositionally biased region" description="Gly residues" evidence="1">
    <location>
        <begin position="210"/>
        <end position="220"/>
    </location>
</feature>
<evidence type="ECO:0000313" key="5">
    <source>
        <dbReference type="Proteomes" id="UP001302676"/>
    </source>
</evidence>
<feature type="compositionally biased region" description="Basic residues" evidence="1">
    <location>
        <begin position="118"/>
        <end position="127"/>
    </location>
</feature>
<dbReference type="PANTHER" id="PTHR44825:SF1">
    <property type="entry name" value="DNAJ HOMOLOG SUBFAMILY C MEMBER 4"/>
    <property type="match status" value="1"/>
</dbReference>
<evidence type="ECO:0000256" key="2">
    <source>
        <dbReference type="SAM" id="Phobius"/>
    </source>
</evidence>
<reference evidence="4" key="1">
    <citation type="journal article" date="2023" name="Mol. Phylogenet. Evol.">
        <title>Genome-scale phylogeny and comparative genomics of the fungal order Sordariales.</title>
        <authorList>
            <person name="Hensen N."/>
            <person name="Bonometti L."/>
            <person name="Westerberg I."/>
            <person name="Brannstrom I.O."/>
            <person name="Guillou S."/>
            <person name="Cros-Aarteil S."/>
            <person name="Calhoun S."/>
            <person name="Haridas S."/>
            <person name="Kuo A."/>
            <person name="Mondo S."/>
            <person name="Pangilinan J."/>
            <person name="Riley R."/>
            <person name="LaButti K."/>
            <person name="Andreopoulos B."/>
            <person name="Lipzen A."/>
            <person name="Chen C."/>
            <person name="Yan M."/>
            <person name="Daum C."/>
            <person name="Ng V."/>
            <person name="Clum A."/>
            <person name="Steindorff A."/>
            <person name="Ohm R.A."/>
            <person name="Martin F."/>
            <person name="Silar P."/>
            <person name="Natvig D.O."/>
            <person name="Lalanne C."/>
            <person name="Gautier V."/>
            <person name="Ament-Velasquez S.L."/>
            <person name="Kruys A."/>
            <person name="Hutchinson M.I."/>
            <person name="Powell A.J."/>
            <person name="Barry K."/>
            <person name="Miller A.N."/>
            <person name="Grigoriev I.V."/>
            <person name="Debuchy R."/>
            <person name="Gladieux P."/>
            <person name="Hiltunen Thoren M."/>
            <person name="Johannesson H."/>
        </authorList>
    </citation>
    <scope>NUCLEOTIDE SEQUENCE</scope>
    <source>
        <strain evidence="4">CBS 141.50</strain>
    </source>
</reference>
<sequence>MPFRYSLTGAALPAHIITQTSRAASWGCRRFFHPTLCVRGLETNISGHDNHYETLNVPLNASPADIKKSFYVLSKRHHPDHNPSDPHASTRFMRINEAYSILSHADKRARYDRDHLRLNPHYHHHPGNRPGGSYHSSSSNNPAGGRPASGLSRRRGTYQGPPPSFYRSGGWGVHGAKRRAAHEQSTGGAESRYAGSASSSSSESSSGETSAGGGNAGGQGHTPPPPGGGSSGTGGLGGMGPGQRPFKDDVDYDTPHFNRKAHERAQRRSDDRRAHKQAREKGVDIDHEETNTTMSFFGVVAILGVVVLGPIGLFTVLIE</sequence>
<dbReference type="PANTHER" id="PTHR44825">
    <property type="match status" value="1"/>
</dbReference>
<dbReference type="PROSITE" id="PS50076">
    <property type="entry name" value="DNAJ_2"/>
    <property type="match status" value="1"/>
</dbReference>
<dbReference type="SUPFAM" id="SSF46565">
    <property type="entry name" value="Chaperone J-domain"/>
    <property type="match status" value="1"/>
</dbReference>
<dbReference type="RefSeq" id="XP_062641369.1">
    <property type="nucleotide sequence ID" value="XM_062782502.1"/>
</dbReference>
<feature type="transmembrane region" description="Helical" evidence="2">
    <location>
        <begin position="296"/>
        <end position="318"/>
    </location>
</feature>
<evidence type="ECO:0000313" key="4">
    <source>
        <dbReference type="EMBL" id="KAK4147998.1"/>
    </source>
</evidence>
<feature type="compositionally biased region" description="Low complexity" evidence="1">
    <location>
        <begin position="187"/>
        <end position="209"/>
    </location>
</feature>
<dbReference type="CDD" id="cd06257">
    <property type="entry name" value="DnaJ"/>
    <property type="match status" value="1"/>
</dbReference>
<dbReference type="GeneID" id="87819115"/>
<feature type="compositionally biased region" description="Basic and acidic residues" evidence="1">
    <location>
        <begin position="245"/>
        <end position="256"/>
    </location>
</feature>
<evidence type="ECO:0000259" key="3">
    <source>
        <dbReference type="PROSITE" id="PS50076"/>
    </source>
</evidence>
<feature type="region of interest" description="Disordered" evidence="1">
    <location>
        <begin position="118"/>
        <end position="282"/>
    </location>
</feature>
<feature type="compositionally biased region" description="Basic and acidic residues" evidence="1">
    <location>
        <begin position="263"/>
        <end position="282"/>
    </location>
</feature>
<keyword evidence="2" id="KW-0472">Membrane</keyword>
<name>A0AAN6ZRY0_9PEZI</name>
<dbReference type="Proteomes" id="UP001302676">
    <property type="component" value="Unassembled WGS sequence"/>
</dbReference>
<protein>
    <recommendedName>
        <fullName evidence="3">J domain-containing protein</fullName>
    </recommendedName>
</protein>
<dbReference type="PRINTS" id="PR00625">
    <property type="entry name" value="JDOMAIN"/>
</dbReference>
<keyword evidence="5" id="KW-1185">Reference proteome</keyword>
<dbReference type="Pfam" id="PF00226">
    <property type="entry name" value="DnaJ"/>
    <property type="match status" value="1"/>
</dbReference>
<dbReference type="SMART" id="SM00271">
    <property type="entry name" value="DnaJ"/>
    <property type="match status" value="1"/>
</dbReference>
<comment type="caution">
    <text evidence="4">The sequence shown here is derived from an EMBL/GenBank/DDBJ whole genome shotgun (WGS) entry which is preliminary data.</text>
</comment>
<dbReference type="InterPro" id="IPR036869">
    <property type="entry name" value="J_dom_sf"/>
</dbReference>
<keyword evidence="2" id="KW-0812">Transmembrane</keyword>
<proteinExistence type="predicted"/>
<dbReference type="InterPro" id="IPR001623">
    <property type="entry name" value="DnaJ_domain"/>
</dbReference>
<dbReference type="EMBL" id="MU853554">
    <property type="protein sequence ID" value="KAK4147998.1"/>
    <property type="molecule type" value="Genomic_DNA"/>
</dbReference>
<reference evidence="4" key="2">
    <citation type="submission" date="2023-05" db="EMBL/GenBank/DDBJ databases">
        <authorList>
            <consortium name="Lawrence Berkeley National Laboratory"/>
            <person name="Steindorff A."/>
            <person name="Hensen N."/>
            <person name="Bonometti L."/>
            <person name="Westerberg I."/>
            <person name="Brannstrom I.O."/>
            <person name="Guillou S."/>
            <person name="Cros-Aarteil S."/>
            <person name="Calhoun S."/>
            <person name="Haridas S."/>
            <person name="Kuo A."/>
            <person name="Mondo S."/>
            <person name="Pangilinan J."/>
            <person name="Riley R."/>
            <person name="Labutti K."/>
            <person name="Andreopoulos B."/>
            <person name="Lipzen A."/>
            <person name="Chen C."/>
            <person name="Yanf M."/>
            <person name="Daum C."/>
            <person name="Ng V."/>
            <person name="Clum A."/>
            <person name="Ohm R."/>
            <person name="Martin F."/>
            <person name="Silar P."/>
            <person name="Natvig D."/>
            <person name="Lalanne C."/>
            <person name="Gautier V."/>
            <person name="Ament-Velasquez S.L."/>
            <person name="Kruys A."/>
            <person name="Hutchinson M.I."/>
            <person name="Powell A.J."/>
            <person name="Barry K."/>
            <person name="Miller A.N."/>
            <person name="Grigoriev I.V."/>
            <person name="Debuchy R."/>
            <person name="Gladieux P."/>
            <person name="Thoren M.H."/>
            <person name="Johannesson H."/>
        </authorList>
    </citation>
    <scope>NUCLEOTIDE SEQUENCE</scope>
    <source>
        <strain evidence="4">CBS 141.50</strain>
    </source>
</reference>
<feature type="compositionally biased region" description="Gly residues" evidence="1">
    <location>
        <begin position="228"/>
        <end position="241"/>
    </location>
</feature>
<accession>A0AAN6ZRY0</accession>
<organism evidence="4 5">
    <name type="scientific">Dichotomopilus funicola</name>
    <dbReference type="NCBI Taxonomy" id="1934379"/>
    <lineage>
        <taxon>Eukaryota</taxon>
        <taxon>Fungi</taxon>
        <taxon>Dikarya</taxon>
        <taxon>Ascomycota</taxon>
        <taxon>Pezizomycotina</taxon>
        <taxon>Sordariomycetes</taxon>
        <taxon>Sordariomycetidae</taxon>
        <taxon>Sordariales</taxon>
        <taxon>Chaetomiaceae</taxon>
        <taxon>Dichotomopilus</taxon>
    </lineage>
</organism>
<dbReference type="InterPro" id="IPR052763">
    <property type="entry name" value="DnaJ_C4"/>
</dbReference>
<keyword evidence="2" id="KW-1133">Transmembrane helix</keyword>
<dbReference type="Gene3D" id="1.10.287.110">
    <property type="entry name" value="DnaJ domain"/>
    <property type="match status" value="1"/>
</dbReference>